<dbReference type="Pfam" id="PF02311">
    <property type="entry name" value="AraC_binding"/>
    <property type="match status" value="1"/>
</dbReference>
<name>A0A437QAQ4_9GAMM</name>
<dbReference type="InterPro" id="IPR011051">
    <property type="entry name" value="RmlC_Cupin_sf"/>
</dbReference>
<dbReference type="RefSeq" id="WP_127693470.1">
    <property type="nucleotide sequence ID" value="NZ_SACQ01000002.1"/>
</dbReference>
<dbReference type="PROSITE" id="PS00041">
    <property type="entry name" value="HTH_ARAC_FAMILY_1"/>
    <property type="match status" value="1"/>
</dbReference>
<dbReference type="InterPro" id="IPR014710">
    <property type="entry name" value="RmlC-like_jellyroll"/>
</dbReference>
<dbReference type="Gene3D" id="2.60.120.10">
    <property type="entry name" value="Jelly Rolls"/>
    <property type="match status" value="1"/>
</dbReference>
<dbReference type="InterPro" id="IPR018060">
    <property type="entry name" value="HTH_AraC"/>
</dbReference>
<evidence type="ECO:0000313" key="8">
    <source>
        <dbReference type="Proteomes" id="UP000282818"/>
    </source>
</evidence>
<dbReference type="AlphaFoldDB" id="A0A437QAQ4"/>
<dbReference type="Gene3D" id="1.10.10.60">
    <property type="entry name" value="Homeodomain-like"/>
    <property type="match status" value="1"/>
</dbReference>
<keyword evidence="8" id="KW-1185">Reference proteome</keyword>
<proteinExistence type="predicted"/>
<evidence type="ECO:0000256" key="4">
    <source>
        <dbReference type="ARBA" id="ARBA00023163"/>
    </source>
</evidence>
<evidence type="ECO:0000256" key="5">
    <source>
        <dbReference type="SAM" id="MobiDB-lite"/>
    </source>
</evidence>
<dbReference type="InterPro" id="IPR003313">
    <property type="entry name" value="AraC-bd"/>
</dbReference>
<keyword evidence="2" id="KW-0805">Transcription regulation</keyword>
<dbReference type="CDD" id="cd06124">
    <property type="entry name" value="cupin_NimR-like_N"/>
    <property type="match status" value="1"/>
</dbReference>
<evidence type="ECO:0000256" key="3">
    <source>
        <dbReference type="ARBA" id="ARBA00023125"/>
    </source>
</evidence>
<sequence>MNSEKRTHRQPSGSGDIEDPSRPIIGTQGQMNSGLEVVPHRHVRAQLAFAAEGVIRVITDTGTWLIPPQQAVWIPGNILHHVVAETDVLVRHLHIDASVAARYPTVCAVMDVPPLVRELIKRVVNFTQHYSPDGREARLVHVLMDELEALQPAELYLPLAKDRRILRIMQRLMQDPANEQSAQAWAQEVGASRRTLTRLFQKETNMSFNAWRKQLRLQEAINRLSRGDSVTNVALSLGYASPSAFVAMFRQTLGKPPKQFFQEQLS</sequence>
<reference evidence="7 8" key="1">
    <citation type="submission" date="2019-01" db="EMBL/GenBank/DDBJ databases">
        <authorList>
            <person name="Chen W.-M."/>
        </authorList>
    </citation>
    <scope>NUCLEOTIDE SEQUENCE [LARGE SCALE GENOMIC DNA]</scope>
    <source>
        <strain evidence="7 8">HPM-16</strain>
    </source>
</reference>
<dbReference type="Pfam" id="PF12833">
    <property type="entry name" value="HTH_18"/>
    <property type="match status" value="1"/>
</dbReference>
<evidence type="ECO:0000256" key="1">
    <source>
        <dbReference type="ARBA" id="ARBA00022491"/>
    </source>
</evidence>
<keyword evidence="3" id="KW-0238">DNA-binding</keyword>
<evidence type="ECO:0000259" key="6">
    <source>
        <dbReference type="PROSITE" id="PS01124"/>
    </source>
</evidence>
<keyword evidence="1" id="KW-0678">Repressor</keyword>
<protein>
    <submittedName>
        <fullName evidence="7">AraC family transcriptional regulator</fullName>
    </submittedName>
</protein>
<dbReference type="GO" id="GO:0043565">
    <property type="term" value="F:sequence-specific DNA binding"/>
    <property type="evidence" value="ECO:0007669"/>
    <property type="project" value="InterPro"/>
</dbReference>
<organism evidence="7 8">
    <name type="scientific">Neptunomonas marina</name>
    <dbReference type="NCBI Taxonomy" id="1815562"/>
    <lineage>
        <taxon>Bacteria</taxon>
        <taxon>Pseudomonadati</taxon>
        <taxon>Pseudomonadota</taxon>
        <taxon>Gammaproteobacteria</taxon>
        <taxon>Oceanospirillales</taxon>
        <taxon>Oceanospirillaceae</taxon>
        <taxon>Neptunomonas</taxon>
    </lineage>
</organism>
<comment type="caution">
    <text evidence="7">The sequence shown here is derived from an EMBL/GenBank/DDBJ whole genome shotgun (WGS) entry which is preliminary data.</text>
</comment>
<feature type="region of interest" description="Disordered" evidence="5">
    <location>
        <begin position="1"/>
        <end position="29"/>
    </location>
</feature>
<dbReference type="PANTHER" id="PTHR11019:SF159">
    <property type="entry name" value="TRANSCRIPTIONAL REGULATOR-RELATED"/>
    <property type="match status" value="1"/>
</dbReference>
<dbReference type="InterPro" id="IPR009057">
    <property type="entry name" value="Homeodomain-like_sf"/>
</dbReference>
<feature type="domain" description="HTH araC/xylS-type" evidence="6">
    <location>
        <begin position="163"/>
        <end position="263"/>
    </location>
</feature>
<dbReference type="SUPFAM" id="SSF46689">
    <property type="entry name" value="Homeodomain-like"/>
    <property type="match status" value="1"/>
</dbReference>
<gene>
    <name evidence="7" type="ORF">EOE65_06445</name>
</gene>
<dbReference type="SMART" id="SM00342">
    <property type="entry name" value="HTH_ARAC"/>
    <property type="match status" value="1"/>
</dbReference>
<evidence type="ECO:0000313" key="7">
    <source>
        <dbReference type="EMBL" id="RVU31611.1"/>
    </source>
</evidence>
<dbReference type="EMBL" id="SACQ01000002">
    <property type="protein sequence ID" value="RVU31611.1"/>
    <property type="molecule type" value="Genomic_DNA"/>
</dbReference>
<dbReference type="InterPro" id="IPR018062">
    <property type="entry name" value="HTH_AraC-typ_CS"/>
</dbReference>
<evidence type="ECO:0000256" key="2">
    <source>
        <dbReference type="ARBA" id="ARBA00023015"/>
    </source>
</evidence>
<dbReference type="GO" id="GO:0003700">
    <property type="term" value="F:DNA-binding transcription factor activity"/>
    <property type="evidence" value="ECO:0007669"/>
    <property type="project" value="InterPro"/>
</dbReference>
<dbReference type="FunFam" id="1.10.10.60:FF:000132">
    <property type="entry name" value="AraC family transcriptional regulator"/>
    <property type="match status" value="1"/>
</dbReference>
<accession>A0A437QAQ4</accession>
<keyword evidence="4" id="KW-0804">Transcription</keyword>
<dbReference type="PROSITE" id="PS01124">
    <property type="entry name" value="HTH_ARAC_FAMILY_2"/>
    <property type="match status" value="1"/>
</dbReference>
<dbReference type="PANTHER" id="PTHR11019">
    <property type="entry name" value="HTH-TYPE TRANSCRIPTIONAL REGULATOR NIMR"/>
    <property type="match status" value="1"/>
</dbReference>
<dbReference type="Proteomes" id="UP000282818">
    <property type="component" value="Unassembled WGS sequence"/>
</dbReference>
<dbReference type="SUPFAM" id="SSF51182">
    <property type="entry name" value="RmlC-like cupins"/>
    <property type="match status" value="1"/>
</dbReference>